<gene>
    <name evidence="23" type="ORF">J2Z43_000294</name>
</gene>
<dbReference type="RefSeq" id="WP_209455519.1">
    <property type="nucleotide sequence ID" value="NZ_BAAACS010000017.1"/>
</dbReference>
<feature type="domain" description="HMA" evidence="22">
    <location>
        <begin position="78"/>
        <end position="144"/>
    </location>
</feature>
<dbReference type="SUPFAM" id="SSF81665">
    <property type="entry name" value="Calcium ATPase, transmembrane domain M"/>
    <property type="match status" value="1"/>
</dbReference>
<feature type="transmembrane region" description="Helical" evidence="21">
    <location>
        <begin position="459"/>
        <end position="482"/>
    </location>
</feature>
<evidence type="ECO:0000256" key="10">
    <source>
        <dbReference type="ARBA" id="ARBA00022796"/>
    </source>
</evidence>
<keyword evidence="24" id="KW-1185">Reference proteome</keyword>
<protein>
    <recommendedName>
        <fullName evidence="4">Copper-exporting P-type ATPase</fullName>
        <ecNumber evidence="3">7.2.2.8</ecNumber>
    </recommendedName>
    <alternativeName>
        <fullName evidence="18">Copper-exporting P-type ATPase A</fullName>
    </alternativeName>
    <alternativeName>
        <fullName evidence="19">Cu(+)-exporting ATPase</fullName>
    </alternativeName>
</protein>
<dbReference type="NCBIfam" id="TIGR00003">
    <property type="entry name" value="copper ion binding protein"/>
    <property type="match status" value="2"/>
</dbReference>
<organism evidence="23 24">
    <name type="scientific">Metaclostridioides mangenotii</name>
    <dbReference type="NCBI Taxonomy" id="1540"/>
    <lineage>
        <taxon>Bacteria</taxon>
        <taxon>Bacillati</taxon>
        <taxon>Bacillota</taxon>
        <taxon>Clostridia</taxon>
        <taxon>Peptostreptococcales</taxon>
        <taxon>Peptostreptococcaceae</taxon>
        <taxon>Metaclostridioides</taxon>
    </lineage>
</organism>
<evidence type="ECO:0000256" key="13">
    <source>
        <dbReference type="ARBA" id="ARBA00022967"/>
    </source>
</evidence>
<keyword evidence="7 21" id="KW-0479">Metal-binding</keyword>
<dbReference type="InterPro" id="IPR008250">
    <property type="entry name" value="ATPase_P-typ_transduc_dom_A_sf"/>
</dbReference>
<feature type="transmembrane region" description="Helical" evidence="21">
    <location>
        <begin position="432"/>
        <end position="453"/>
    </location>
</feature>
<feature type="transmembrane region" description="Helical" evidence="21">
    <location>
        <begin position="248"/>
        <end position="268"/>
    </location>
</feature>
<feature type="transmembrane region" description="Helical" evidence="21">
    <location>
        <begin position="280"/>
        <end position="298"/>
    </location>
</feature>
<dbReference type="PANTHER" id="PTHR43520">
    <property type="entry name" value="ATP7, ISOFORM B"/>
    <property type="match status" value="1"/>
</dbReference>
<evidence type="ECO:0000256" key="4">
    <source>
        <dbReference type="ARBA" id="ARBA00015102"/>
    </source>
</evidence>
<dbReference type="InterPro" id="IPR001757">
    <property type="entry name" value="P_typ_ATPase"/>
</dbReference>
<dbReference type="InterPro" id="IPR023299">
    <property type="entry name" value="ATPase_P-typ_cyto_dom_N"/>
</dbReference>
<dbReference type="CDD" id="cd02094">
    <property type="entry name" value="P-type_ATPase_Cu-like"/>
    <property type="match status" value="1"/>
</dbReference>
<keyword evidence="6 21" id="KW-0812">Transmembrane</keyword>
<dbReference type="PRINTS" id="PR00119">
    <property type="entry name" value="CATATPASE"/>
</dbReference>
<dbReference type="SFLD" id="SFLDS00003">
    <property type="entry name" value="Haloacid_Dehalogenase"/>
    <property type="match status" value="1"/>
</dbReference>
<keyword evidence="16" id="KW-0406">Ion transport</keyword>
<feature type="transmembrane region" description="Helical" evidence="21">
    <location>
        <begin position="802"/>
        <end position="821"/>
    </location>
</feature>
<dbReference type="Pfam" id="PF00403">
    <property type="entry name" value="HMA"/>
    <property type="match status" value="2"/>
</dbReference>
<evidence type="ECO:0000256" key="16">
    <source>
        <dbReference type="ARBA" id="ARBA00023065"/>
    </source>
</evidence>
<dbReference type="Gene3D" id="3.40.50.1000">
    <property type="entry name" value="HAD superfamily/HAD-like"/>
    <property type="match status" value="1"/>
</dbReference>
<evidence type="ECO:0000256" key="9">
    <source>
        <dbReference type="ARBA" id="ARBA00022741"/>
    </source>
</evidence>
<evidence type="ECO:0000256" key="8">
    <source>
        <dbReference type="ARBA" id="ARBA00022737"/>
    </source>
</evidence>
<reference evidence="23 24" key="1">
    <citation type="submission" date="2021-03" db="EMBL/GenBank/DDBJ databases">
        <title>Genomic Encyclopedia of Type Strains, Phase IV (KMG-IV): sequencing the most valuable type-strain genomes for metagenomic binning, comparative biology and taxonomic classification.</title>
        <authorList>
            <person name="Goeker M."/>
        </authorList>
    </citation>
    <scope>NUCLEOTIDE SEQUENCE [LARGE SCALE GENOMIC DNA]</scope>
    <source>
        <strain evidence="23 24">DSM 1289</strain>
    </source>
</reference>
<dbReference type="InterPro" id="IPR027256">
    <property type="entry name" value="P-typ_ATPase_IB"/>
</dbReference>
<dbReference type="PRINTS" id="PR00943">
    <property type="entry name" value="CUATPASE"/>
</dbReference>
<dbReference type="InterPro" id="IPR006122">
    <property type="entry name" value="HMA_Cu_ion-bd"/>
</dbReference>
<dbReference type="InterPro" id="IPR059000">
    <property type="entry name" value="ATPase_P-type_domA"/>
</dbReference>
<evidence type="ECO:0000256" key="18">
    <source>
        <dbReference type="ARBA" id="ARBA00029719"/>
    </source>
</evidence>
<dbReference type="PANTHER" id="PTHR43520:SF8">
    <property type="entry name" value="P-TYPE CU(+) TRANSPORTER"/>
    <property type="match status" value="1"/>
</dbReference>
<dbReference type="Pfam" id="PF00702">
    <property type="entry name" value="Hydrolase"/>
    <property type="match status" value="1"/>
</dbReference>
<evidence type="ECO:0000256" key="2">
    <source>
        <dbReference type="ARBA" id="ARBA00006024"/>
    </source>
</evidence>
<dbReference type="InterPro" id="IPR036412">
    <property type="entry name" value="HAD-like_sf"/>
</dbReference>
<keyword evidence="10" id="KW-0187">Copper transport</keyword>
<dbReference type="Gene3D" id="3.40.1110.10">
    <property type="entry name" value="Calcium-transporting ATPase, cytoplasmic domain N"/>
    <property type="match status" value="1"/>
</dbReference>
<evidence type="ECO:0000313" key="24">
    <source>
        <dbReference type="Proteomes" id="UP000767291"/>
    </source>
</evidence>
<evidence type="ECO:0000256" key="20">
    <source>
        <dbReference type="ARBA" id="ARBA00049289"/>
    </source>
</evidence>
<evidence type="ECO:0000256" key="11">
    <source>
        <dbReference type="ARBA" id="ARBA00022840"/>
    </source>
</evidence>
<comment type="subcellular location">
    <subcellularLocation>
        <location evidence="21">Cell membrane</location>
    </subcellularLocation>
    <subcellularLocation>
        <location evidence="1">Endomembrane system</location>
        <topology evidence="1">Multi-pass membrane protein</topology>
    </subcellularLocation>
</comment>
<dbReference type="SFLD" id="SFLDF00027">
    <property type="entry name" value="p-type_atpase"/>
    <property type="match status" value="1"/>
</dbReference>
<evidence type="ECO:0000256" key="7">
    <source>
        <dbReference type="ARBA" id="ARBA00022723"/>
    </source>
</evidence>
<dbReference type="SFLD" id="SFLDG00002">
    <property type="entry name" value="C1.7:_P-type_atpase_like"/>
    <property type="match status" value="1"/>
</dbReference>
<keyword evidence="15" id="KW-0186">Copper</keyword>
<feature type="transmembrane region" description="Helical" evidence="21">
    <location>
        <begin position="167"/>
        <end position="190"/>
    </location>
</feature>
<dbReference type="Gene3D" id="2.70.150.10">
    <property type="entry name" value="Calcium-transporting ATPase, cytoplasmic transduction domain A"/>
    <property type="match status" value="1"/>
</dbReference>
<dbReference type="EMBL" id="JAGGJX010000001">
    <property type="protein sequence ID" value="MBP1853904.1"/>
    <property type="molecule type" value="Genomic_DNA"/>
</dbReference>
<evidence type="ECO:0000256" key="15">
    <source>
        <dbReference type="ARBA" id="ARBA00023008"/>
    </source>
</evidence>
<evidence type="ECO:0000256" key="21">
    <source>
        <dbReference type="RuleBase" id="RU362081"/>
    </source>
</evidence>
<keyword evidence="12" id="KW-0460">Magnesium</keyword>
<keyword evidence="9 21" id="KW-0547">Nucleotide-binding</keyword>
<keyword evidence="5" id="KW-0813">Transport</keyword>
<keyword evidence="14 21" id="KW-1133">Transmembrane helix</keyword>
<dbReference type="InterPro" id="IPR023214">
    <property type="entry name" value="HAD_sf"/>
</dbReference>
<dbReference type="Pfam" id="PF00122">
    <property type="entry name" value="E1-E2_ATPase"/>
    <property type="match status" value="1"/>
</dbReference>
<proteinExistence type="inferred from homology"/>
<dbReference type="InterPro" id="IPR023298">
    <property type="entry name" value="ATPase_P-typ_TM_dom_sf"/>
</dbReference>
<dbReference type="NCBIfam" id="TIGR01525">
    <property type="entry name" value="ATPase-IB_hvy"/>
    <property type="match status" value="1"/>
</dbReference>
<dbReference type="SUPFAM" id="SSF81653">
    <property type="entry name" value="Calcium ATPase, transduction domain A"/>
    <property type="match status" value="1"/>
</dbReference>
<dbReference type="EC" id="7.2.2.8" evidence="3"/>
<dbReference type="PROSITE" id="PS50846">
    <property type="entry name" value="HMA_2"/>
    <property type="match status" value="2"/>
</dbReference>
<comment type="caution">
    <text evidence="23">The sequence shown here is derived from an EMBL/GenBank/DDBJ whole genome shotgun (WGS) entry which is preliminary data.</text>
</comment>
<keyword evidence="17 21" id="KW-0472">Membrane</keyword>
<dbReference type="SUPFAM" id="SSF55008">
    <property type="entry name" value="HMA, heavy metal-associated domain"/>
    <property type="match status" value="2"/>
</dbReference>
<evidence type="ECO:0000256" key="19">
    <source>
        <dbReference type="ARBA" id="ARBA00033239"/>
    </source>
</evidence>
<evidence type="ECO:0000256" key="6">
    <source>
        <dbReference type="ARBA" id="ARBA00022692"/>
    </source>
</evidence>
<evidence type="ECO:0000256" key="3">
    <source>
        <dbReference type="ARBA" id="ARBA00012517"/>
    </source>
</evidence>
<evidence type="ECO:0000256" key="12">
    <source>
        <dbReference type="ARBA" id="ARBA00022842"/>
    </source>
</evidence>
<dbReference type="CDD" id="cd00371">
    <property type="entry name" value="HMA"/>
    <property type="match status" value="2"/>
</dbReference>
<dbReference type="NCBIfam" id="TIGR01494">
    <property type="entry name" value="ATPase_P-type"/>
    <property type="match status" value="1"/>
</dbReference>
<evidence type="ECO:0000256" key="1">
    <source>
        <dbReference type="ARBA" id="ARBA00004127"/>
    </source>
</evidence>
<dbReference type="Proteomes" id="UP000767291">
    <property type="component" value="Unassembled WGS sequence"/>
</dbReference>
<dbReference type="NCBIfam" id="TIGR01511">
    <property type="entry name" value="ATPase-IB1_Cu"/>
    <property type="match status" value="1"/>
</dbReference>
<keyword evidence="8" id="KW-0677">Repeat</keyword>
<comment type="similarity">
    <text evidence="2 21">Belongs to the cation transport ATPase (P-type) (TC 3.A.3) family. Type IB subfamily.</text>
</comment>
<dbReference type="PRINTS" id="PR00942">
    <property type="entry name" value="CUATPASEI"/>
</dbReference>
<dbReference type="InterPro" id="IPR006121">
    <property type="entry name" value="HMA_dom"/>
</dbReference>
<dbReference type="InterPro" id="IPR018303">
    <property type="entry name" value="ATPase_P-typ_P_site"/>
</dbReference>
<evidence type="ECO:0000256" key="14">
    <source>
        <dbReference type="ARBA" id="ARBA00022989"/>
    </source>
</evidence>
<dbReference type="InterPro" id="IPR044492">
    <property type="entry name" value="P_typ_ATPase_HD_dom"/>
</dbReference>
<accession>A0ABS4E7I6</accession>
<keyword evidence="13" id="KW-1278">Translocase</keyword>
<dbReference type="Gene3D" id="3.30.70.100">
    <property type="match status" value="2"/>
</dbReference>
<feature type="transmembrane region" description="Helical" evidence="21">
    <location>
        <begin position="774"/>
        <end position="796"/>
    </location>
</feature>
<evidence type="ECO:0000256" key="5">
    <source>
        <dbReference type="ARBA" id="ARBA00022448"/>
    </source>
</evidence>
<evidence type="ECO:0000259" key="22">
    <source>
        <dbReference type="PROSITE" id="PS50846"/>
    </source>
</evidence>
<feature type="transmembrane region" description="Helical" evidence="21">
    <location>
        <begin position="210"/>
        <end position="228"/>
    </location>
</feature>
<sequence length="829" mass="89036">MSANNITETYKITGMTCAACAKAVERTVRKLDGVSDQSVNIATEKLKIEYNKEEVGFDDIKKAIEKAGYGVIEEETNKKIDMKIGGMTCAACSKAVERVVKKLDGVDSVNVNIATEKASINYDPSKVRLSQIKAAITKAGYEPIDEVKNDIAQDEDKIRKEKEMKSLFNKFIVAIVFAIPLFYIAMGPMVMKPIGPWPVPEIINPMTNTLNYALVQLVLVIPIMIAGYKFYINGFKSLINLSPNMDTLVAIGTSAAFLYSLYTTYQIANNRVLEMHHHQLYFESAGIIIALILLGKYLESRSKGRTSEAIKKLMGLQPKTAIVLIDGKEVETLIEEVEVGDIILVKPGSKIPVDGIVLDGYTSVDESMLTGESLPVEKKVGDAVTGASINKNGTIQFEAKKVGSDTALAQIIQLVEDAQGEKAPIAKLADVVSGYFVPTVIAIALVSSVLWYFVGGKDIVFALTIFISILVIACPCALGLATPTAIMVGTGKGAENGILIKGGEALESTHKIQTVVFDKTGTITEGKPKVTDVVVNNVDEEYLIQLASSAEKGSEHPLGEAIVKYGEDKGLEVLKVDEFKALPGFGIQVKIDNKVVVLGNKKLMLNENVDFEGLSERSDELASQGKTPMYISVDGKLAGIIAVADVVKESSKKAIEKLHSMGIQVAMLTGDNVKTANAIAKQVGIDVVLAEVLPEDKSKEVENLQLQGKFVAMVGDGINDAPALAKADIGIAIGSGTDVAIESADIVLMKSDLMDVPAAIKLSDETIKNIKQNLFWAFGYNTIGIPVAAGLLYMFGGPLLNPMIAAAAMSLSSVSVVTNALRLKNREIY</sequence>
<evidence type="ECO:0000313" key="23">
    <source>
        <dbReference type="EMBL" id="MBP1853904.1"/>
    </source>
</evidence>
<comment type="catalytic activity">
    <reaction evidence="20">
        <text>Cu(+)(in) + ATP + H2O = Cu(+)(out) + ADP + phosphate + H(+)</text>
        <dbReference type="Rhea" id="RHEA:25792"/>
        <dbReference type="ChEBI" id="CHEBI:15377"/>
        <dbReference type="ChEBI" id="CHEBI:15378"/>
        <dbReference type="ChEBI" id="CHEBI:30616"/>
        <dbReference type="ChEBI" id="CHEBI:43474"/>
        <dbReference type="ChEBI" id="CHEBI:49552"/>
        <dbReference type="ChEBI" id="CHEBI:456216"/>
        <dbReference type="EC" id="7.2.2.8"/>
    </reaction>
</comment>
<dbReference type="PROSITE" id="PS00154">
    <property type="entry name" value="ATPASE_E1_E2"/>
    <property type="match status" value="1"/>
</dbReference>
<dbReference type="InterPro" id="IPR036163">
    <property type="entry name" value="HMA_dom_sf"/>
</dbReference>
<evidence type="ECO:0000256" key="17">
    <source>
        <dbReference type="ARBA" id="ARBA00023136"/>
    </source>
</evidence>
<keyword evidence="21" id="KW-1003">Cell membrane</keyword>
<name>A0ABS4E7I6_9FIRM</name>
<dbReference type="SUPFAM" id="SSF56784">
    <property type="entry name" value="HAD-like"/>
    <property type="match status" value="1"/>
</dbReference>
<keyword evidence="11 21" id="KW-0067">ATP-binding</keyword>
<feature type="domain" description="HMA" evidence="22">
    <location>
        <begin position="6"/>
        <end position="72"/>
    </location>
</feature>